<feature type="transmembrane region" description="Helical" evidence="1">
    <location>
        <begin position="41"/>
        <end position="62"/>
    </location>
</feature>
<dbReference type="EMBL" id="JAFNEN010000222">
    <property type="protein sequence ID" value="KAG8189037.1"/>
    <property type="molecule type" value="Genomic_DNA"/>
</dbReference>
<dbReference type="AlphaFoldDB" id="A0AAV6UX57"/>
<reference evidence="2 3" key="1">
    <citation type="journal article" date="2022" name="Nat. Ecol. Evol.">
        <title>A masculinizing supergene underlies an exaggerated male reproductive morph in a spider.</title>
        <authorList>
            <person name="Hendrickx F."/>
            <person name="De Corte Z."/>
            <person name="Sonet G."/>
            <person name="Van Belleghem S.M."/>
            <person name="Kostlbacher S."/>
            <person name="Vangestel C."/>
        </authorList>
    </citation>
    <scope>NUCLEOTIDE SEQUENCE [LARGE SCALE GENOMIC DNA]</scope>
    <source>
        <strain evidence="2">W744_W776</strain>
    </source>
</reference>
<keyword evidence="3" id="KW-1185">Reference proteome</keyword>
<keyword evidence="1" id="KW-0472">Membrane</keyword>
<sequence>MVDDLLSFPLLISTIYASGVMYLTLNVLLHPDIFPPEFHMYASFYSLFIITFVLFVAMTVAASRVADAASEIGRKAWSLKDNRYNTTYVKQRFLMCTQKEVNLTVWKLVPVKRSFPIGVIGGIFTYIALFYSLDNSFQKVKSLDNSYDVQIN</sequence>
<protein>
    <submittedName>
        <fullName evidence="2">Uncharacterized protein</fullName>
    </submittedName>
</protein>
<feature type="transmembrane region" description="Helical" evidence="1">
    <location>
        <begin position="115"/>
        <end position="133"/>
    </location>
</feature>
<keyword evidence="1" id="KW-0812">Transmembrane</keyword>
<gene>
    <name evidence="2" type="ORF">JTE90_025475</name>
</gene>
<feature type="transmembrane region" description="Helical" evidence="1">
    <location>
        <begin position="6"/>
        <end position="29"/>
    </location>
</feature>
<evidence type="ECO:0000256" key="1">
    <source>
        <dbReference type="SAM" id="Phobius"/>
    </source>
</evidence>
<evidence type="ECO:0000313" key="2">
    <source>
        <dbReference type="EMBL" id="KAG8189037.1"/>
    </source>
</evidence>
<evidence type="ECO:0000313" key="3">
    <source>
        <dbReference type="Proteomes" id="UP000827092"/>
    </source>
</evidence>
<organism evidence="2 3">
    <name type="scientific">Oedothorax gibbosus</name>
    <dbReference type="NCBI Taxonomy" id="931172"/>
    <lineage>
        <taxon>Eukaryota</taxon>
        <taxon>Metazoa</taxon>
        <taxon>Ecdysozoa</taxon>
        <taxon>Arthropoda</taxon>
        <taxon>Chelicerata</taxon>
        <taxon>Arachnida</taxon>
        <taxon>Araneae</taxon>
        <taxon>Araneomorphae</taxon>
        <taxon>Entelegynae</taxon>
        <taxon>Araneoidea</taxon>
        <taxon>Linyphiidae</taxon>
        <taxon>Erigoninae</taxon>
        <taxon>Oedothorax</taxon>
    </lineage>
</organism>
<comment type="caution">
    <text evidence="2">The sequence shown here is derived from an EMBL/GenBank/DDBJ whole genome shotgun (WGS) entry which is preliminary data.</text>
</comment>
<proteinExistence type="predicted"/>
<dbReference type="Proteomes" id="UP000827092">
    <property type="component" value="Unassembled WGS sequence"/>
</dbReference>
<accession>A0AAV6UX57</accession>
<keyword evidence="1" id="KW-1133">Transmembrane helix</keyword>
<name>A0AAV6UX57_9ARAC</name>